<evidence type="ECO:0000313" key="8">
    <source>
        <dbReference type="EMBL" id="RHB35508.1"/>
    </source>
</evidence>
<evidence type="ECO:0000259" key="7">
    <source>
        <dbReference type="Pfam" id="PF14322"/>
    </source>
</evidence>
<dbReference type="Gene3D" id="1.25.40.390">
    <property type="match status" value="1"/>
</dbReference>
<protein>
    <submittedName>
        <fullName evidence="8">RagB/SusD family nutrient uptake outer membrane protein</fullName>
    </submittedName>
</protein>
<dbReference type="InterPro" id="IPR011990">
    <property type="entry name" value="TPR-like_helical_dom_sf"/>
</dbReference>
<feature type="domain" description="RagB/SusD" evidence="6">
    <location>
        <begin position="285"/>
        <end position="578"/>
    </location>
</feature>
<dbReference type="AlphaFoldDB" id="A0A413VPF1"/>
<feature type="domain" description="SusD-like N-terminal" evidence="7">
    <location>
        <begin position="90"/>
        <end position="216"/>
    </location>
</feature>
<evidence type="ECO:0000256" key="5">
    <source>
        <dbReference type="ARBA" id="ARBA00023237"/>
    </source>
</evidence>
<dbReference type="SUPFAM" id="SSF48452">
    <property type="entry name" value="TPR-like"/>
    <property type="match status" value="1"/>
</dbReference>
<dbReference type="InterPro" id="IPR012944">
    <property type="entry name" value="SusD_RagB_dom"/>
</dbReference>
<keyword evidence="5" id="KW-0998">Cell outer membrane</keyword>
<sequence length="578" mass="66243">MKNKIKYILTGCCLMTTFSCSDFLERYPLDKAVNDTYWKTEAQLRAALYPCYEGLQYDLIINLGEACAETVIWGDPTSGLSKVGGGTSSAQDNFPFYNYWRDIYGHIFDCNNFLDNYDQVNMDQEAKDVYAAEVKVIRALQYFWLTSVWGDVPLIDRVIGSEEAYGPRNPKKEVIDWMIEDLKWAAEKLGPEIQTGQEVGRIDRWGALALMARIALQDGRYELAEKVSKYILDNSPYDLYDYEKVYHLEGNAENDPKNNESMIYSLYVKDIRMNNMTNYTCTPVNYIRLNASKTLVDAFLCTDGKPATTGLEYYKKTDVAISPLSKYPVKRYADYFKDRDPRMKMTLYTPGDAWPGGDDGDAGNRVNATFGLPRFAPLQGNNNNGANTKTGFYFKKYNTPELAGLTNQDHNNINVIRYPEVILIYAEALFNLQGGTLTQDQIDETINRLRNRVGMHPMKLSELEAWNMDLKTELRRERRIEMSFDGMRYFDILRWKEGFRLGRAITCPSLEVCMDELGGCPYVDDQNNPIVDEFGDVVYDKSTAEGGGRNFDESKHYLWPVPYQERLKNPALGQNPGW</sequence>
<evidence type="ECO:0000256" key="2">
    <source>
        <dbReference type="ARBA" id="ARBA00006275"/>
    </source>
</evidence>
<evidence type="ECO:0000256" key="1">
    <source>
        <dbReference type="ARBA" id="ARBA00004442"/>
    </source>
</evidence>
<keyword evidence="4" id="KW-0472">Membrane</keyword>
<name>A0A413VPF1_9BACE</name>
<dbReference type="EMBL" id="QSGO01000006">
    <property type="protein sequence ID" value="RHB35508.1"/>
    <property type="molecule type" value="Genomic_DNA"/>
</dbReference>
<comment type="caution">
    <text evidence="8">The sequence shown here is derived from an EMBL/GenBank/DDBJ whole genome shotgun (WGS) entry which is preliminary data.</text>
</comment>
<evidence type="ECO:0000256" key="4">
    <source>
        <dbReference type="ARBA" id="ARBA00023136"/>
    </source>
</evidence>
<proteinExistence type="inferred from homology"/>
<dbReference type="PROSITE" id="PS51257">
    <property type="entry name" value="PROKAR_LIPOPROTEIN"/>
    <property type="match status" value="1"/>
</dbReference>
<dbReference type="GO" id="GO:0009279">
    <property type="term" value="C:cell outer membrane"/>
    <property type="evidence" value="ECO:0007669"/>
    <property type="project" value="UniProtKB-SubCell"/>
</dbReference>
<comment type="similarity">
    <text evidence="2">Belongs to the SusD family.</text>
</comment>
<accession>A0A413VPF1</accession>
<evidence type="ECO:0000259" key="6">
    <source>
        <dbReference type="Pfam" id="PF07980"/>
    </source>
</evidence>
<evidence type="ECO:0000313" key="9">
    <source>
        <dbReference type="Proteomes" id="UP000284379"/>
    </source>
</evidence>
<dbReference type="Pfam" id="PF14322">
    <property type="entry name" value="SusD-like_3"/>
    <property type="match status" value="1"/>
</dbReference>
<dbReference type="Pfam" id="PF07980">
    <property type="entry name" value="SusD_RagB"/>
    <property type="match status" value="1"/>
</dbReference>
<organism evidence="8 9">
    <name type="scientific">Bacteroides nordii</name>
    <dbReference type="NCBI Taxonomy" id="291645"/>
    <lineage>
        <taxon>Bacteria</taxon>
        <taxon>Pseudomonadati</taxon>
        <taxon>Bacteroidota</taxon>
        <taxon>Bacteroidia</taxon>
        <taxon>Bacteroidales</taxon>
        <taxon>Bacteroidaceae</taxon>
        <taxon>Bacteroides</taxon>
    </lineage>
</organism>
<reference evidence="8 9" key="1">
    <citation type="submission" date="2018-08" db="EMBL/GenBank/DDBJ databases">
        <title>A genome reference for cultivated species of the human gut microbiota.</title>
        <authorList>
            <person name="Zou Y."/>
            <person name="Xue W."/>
            <person name="Luo G."/>
        </authorList>
    </citation>
    <scope>NUCLEOTIDE SEQUENCE [LARGE SCALE GENOMIC DNA]</scope>
    <source>
        <strain evidence="8 9">AM40-30BH</strain>
    </source>
</reference>
<gene>
    <name evidence="8" type="ORF">DW888_10340</name>
</gene>
<dbReference type="RefSeq" id="WP_007483015.1">
    <property type="nucleotide sequence ID" value="NZ_CABJFV010000006.1"/>
</dbReference>
<keyword evidence="3" id="KW-0732">Signal</keyword>
<comment type="subcellular location">
    <subcellularLocation>
        <location evidence="1">Cell outer membrane</location>
    </subcellularLocation>
</comment>
<evidence type="ECO:0000256" key="3">
    <source>
        <dbReference type="ARBA" id="ARBA00022729"/>
    </source>
</evidence>
<dbReference type="InterPro" id="IPR033985">
    <property type="entry name" value="SusD-like_N"/>
</dbReference>
<dbReference type="Proteomes" id="UP000284379">
    <property type="component" value="Unassembled WGS sequence"/>
</dbReference>